<feature type="transmembrane region" description="Helical" evidence="1">
    <location>
        <begin position="12"/>
        <end position="36"/>
    </location>
</feature>
<name>A0ABW3JYM1_9BACT</name>
<evidence type="ECO:0008006" key="4">
    <source>
        <dbReference type="Google" id="ProtNLM"/>
    </source>
</evidence>
<feature type="transmembrane region" description="Helical" evidence="1">
    <location>
        <begin position="260"/>
        <end position="278"/>
    </location>
</feature>
<dbReference type="RefSeq" id="WP_377576665.1">
    <property type="nucleotide sequence ID" value="NZ_JBHTKA010000001.1"/>
</dbReference>
<feature type="transmembrane region" description="Helical" evidence="1">
    <location>
        <begin position="290"/>
        <end position="310"/>
    </location>
</feature>
<feature type="transmembrane region" description="Helical" evidence="1">
    <location>
        <begin position="173"/>
        <end position="191"/>
    </location>
</feature>
<dbReference type="EMBL" id="JBHTKA010000001">
    <property type="protein sequence ID" value="MFD0999004.1"/>
    <property type="molecule type" value="Genomic_DNA"/>
</dbReference>
<protein>
    <recommendedName>
        <fullName evidence="4">PH domain-containing protein</fullName>
    </recommendedName>
</protein>
<evidence type="ECO:0000313" key="3">
    <source>
        <dbReference type="Proteomes" id="UP001597112"/>
    </source>
</evidence>
<accession>A0ABW3JYM1</accession>
<keyword evidence="1" id="KW-0812">Transmembrane</keyword>
<evidence type="ECO:0000256" key="1">
    <source>
        <dbReference type="SAM" id="Phobius"/>
    </source>
</evidence>
<feature type="transmembrane region" description="Helical" evidence="1">
    <location>
        <begin position="197"/>
        <end position="216"/>
    </location>
</feature>
<organism evidence="2 3">
    <name type="scientific">Ohtaekwangia kribbensis</name>
    <dbReference type="NCBI Taxonomy" id="688913"/>
    <lineage>
        <taxon>Bacteria</taxon>
        <taxon>Pseudomonadati</taxon>
        <taxon>Bacteroidota</taxon>
        <taxon>Cytophagia</taxon>
        <taxon>Cytophagales</taxon>
        <taxon>Fulvivirgaceae</taxon>
        <taxon>Ohtaekwangia</taxon>
    </lineage>
</organism>
<evidence type="ECO:0000313" key="2">
    <source>
        <dbReference type="EMBL" id="MFD0999004.1"/>
    </source>
</evidence>
<proteinExistence type="predicted"/>
<feature type="transmembrane region" description="Helical" evidence="1">
    <location>
        <begin position="42"/>
        <end position="63"/>
    </location>
</feature>
<dbReference type="Proteomes" id="UP001597112">
    <property type="component" value="Unassembled WGS sequence"/>
</dbReference>
<sequence>MQGTYRIAKGWRIFIYIFAPILMVSFLSTIFFIFTAEGVSPFIAPLLAMGALVMTCLFAYGLIDTIQGRFIIGNDHVTSINPIASRTLKFEDVLGYKIERNGIYIIPKNAQHKKIKTSTYLEKADQITAWLASTFTDLNKQEFADQEKSILNDDALGLSQQAREHRLAEARRIARITNAVGFVLFFWMTFYPIFYTIVLIIGIAYPVVIIILLYLYRGLLRVDERKNNASPSVATGFIMAGLSLTLRALFDYNILEYSQLWITTGTIAVLLIILILIATKLPTFKSAQDYFVIFTLMILSYSYSFGAYTVSNCLFDSSSPQYYKTSIIQKEISKGRSTTYYIIVTSWHDAEKIEKVTINSEEYNLTSIGDEIAIAEMKGFFGTPWYFPIVQE</sequence>
<feature type="transmembrane region" description="Helical" evidence="1">
    <location>
        <begin position="228"/>
        <end position="248"/>
    </location>
</feature>
<keyword evidence="3" id="KW-1185">Reference proteome</keyword>
<gene>
    <name evidence="2" type="ORF">ACFQ21_06775</name>
</gene>
<keyword evidence="1" id="KW-1133">Transmembrane helix</keyword>
<keyword evidence="1" id="KW-0472">Membrane</keyword>
<comment type="caution">
    <text evidence="2">The sequence shown here is derived from an EMBL/GenBank/DDBJ whole genome shotgun (WGS) entry which is preliminary data.</text>
</comment>
<reference evidence="3" key="1">
    <citation type="journal article" date="2019" name="Int. J. Syst. Evol. Microbiol.">
        <title>The Global Catalogue of Microorganisms (GCM) 10K type strain sequencing project: providing services to taxonomists for standard genome sequencing and annotation.</title>
        <authorList>
            <consortium name="The Broad Institute Genomics Platform"/>
            <consortium name="The Broad Institute Genome Sequencing Center for Infectious Disease"/>
            <person name="Wu L."/>
            <person name="Ma J."/>
        </authorList>
    </citation>
    <scope>NUCLEOTIDE SEQUENCE [LARGE SCALE GENOMIC DNA]</scope>
    <source>
        <strain evidence="3">CCUG 58938</strain>
    </source>
</reference>